<gene>
    <name evidence="7" type="ORF">FHD67_18060</name>
</gene>
<comment type="subcellular location">
    <subcellularLocation>
        <location evidence="1">Membrane</location>
        <topology evidence="1">Single-pass membrane protein</topology>
    </subcellularLocation>
</comment>
<feature type="domain" description="Bacterial virulence protein VirB8" evidence="6">
    <location>
        <begin position="8"/>
        <end position="214"/>
    </location>
</feature>
<feature type="transmembrane region" description="Helical" evidence="5">
    <location>
        <begin position="27"/>
        <end position="48"/>
    </location>
</feature>
<accession>A0A5C4R2B7</accession>
<evidence type="ECO:0000313" key="7">
    <source>
        <dbReference type="EMBL" id="TNH37854.1"/>
    </source>
</evidence>
<dbReference type="GO" id="GO:0016020">
    <property type="term" value="C:membrane"/>
    <property type="evidence" value="ECO:0007669"/>
    <property type="project" value="UniProtKB-SubCell"/>
</dbReference>
<dbReference type="EMBL" id="VDDC01000046">
    <property type="protein sequence ID" value="TNH37854.1"/>
    <property type="molecule type" value="Genomic_DNA"/>
</dbReference>
<evidence type="ECO:0000313" key="8">
    <source>
        <dbReference type="Proteomes" id="UP000304880"/>
    </source>
</evidence>
<dbReference type="Gene3D" id="3.10.450.230">
    <property type="entry name" value="VirB8 protein"/>
    <property type="match status" value="1"/>
</dbReference>
<evidence type="ECO:0000256" key="2">
    <source>
        <dbReference type="ARBA" id="ARBA00022692"/>
    </source>
</evidence>
<dbReference type="Pfam" id="PF04335">
    <property type="entry name" value="VirB8"/>
    <property type="match status" value="1"/>
</dbReference>
<name>A0A5C4R2B7_9RHOB</name>
<dbReference type="Proteomes" id="UP000304880">
    <property type="component" value="Unassembled WGS sequence"/>
</dbReference>
<organism evidence="7 8">
    <name type="scientific">Paracoccus haeundaensis</name>
    <dbReference type="NCBI Taxonomy" id="225362"/>
    <lineage>
        <taxon>Bacteria</taxon>
        <taxon>Pseudomonadati</taxon>
        <taxon>Pseudomonadota</taxon>
        <taxon>Alphaproteobacteria</taxon>
        <taxon>Rhodobacterales</taxon>
        <taxon>Paracoccaceae</taxon>
        <taxon>Paracoccus</taxon>
    </lineage>
</organism>
<dbReference type="InterPro" id="IPR032710">
    <property type="entry name" value="NTF2-like_dom_sf"/>
</dbReference>
<dbReference type="RefSeq" id="WP_127899862.1">
    <property type="nucleotide sequence ID" value="NZ_VDDC01000046.1"/>
</dbReference>
<sequence>MAREKKEIIEEELIFGARKRETFWRKLALTGWGFGIIGCLSAAAVAVFTERPAPALVPFDPATGMALPMASVGTISLNEQQAVVQSLVFAYVRDRETYNRIDNDQRVQTLLNRSEGNARGSLVEQWTADNPDFPPTLYGENSRMDVEVISVTPLSNDRATARIVKRLVTPNGTTEGTFTVSLVFNFQPQEQRTLEALWQNPFGFSVREYVVSSERFTE</sequence>
<keyword evidence="4 5" id="KW-0472">Membrane</keyword>
<keyword evidence="2 5" id="KW-0812">Transmembrane</keyword>
<evidence type="ECO:0000256" key="4">
    <source>
        <dbReference type="ARBA" id="ARBA00023136"/>
    </source>
</evidence>
<evidence type="ECO:0000259" key="6">
    <source>
        <dbReference type="Pfam" id="PF04335"/>
    </source>
</evidence>
<keyword evidence="8" id="KW-1185">Reference proteome</keyword>
<dbReference type="AlphaFoldDB" id="A0A5C4R2B7"/>
<evidence type="ECO:0000256" key="5">
    <source>
        <dbReference type="SAM" id="Phobius"/>
    </source>
</evidence>
<dbReference type="InterPro" id="IPR007430">
    <property type="entry name" value="VirB8"/>
</dbReference>
<dbReference type="SUPFAM" id="SSF54427">
    <property type="entry name" value="NTF2-like"/>
    <property type="match status" value="1"/>
</dbReference>
<dbReference type="CDD" id="cd16424">
    <property type="entry name" value="VirB8"/>
    <property type="match status" value="1"/>
</dbReference>
<evidence type="ECO:0000256" key="1">
    <source>
        <dbReference type="ARBA" id="ARBA00004167"/>
    </source>
</evidence>
<proteinExistence type="predicted"/>
<evidence type="ECO:0000256" key="3">
    <source>
        <dbReference type="ARBA" id="ARBA00022989"/>
    </source>
</evidence>
<reference evidence="7 8" key="1">
    <citation type="submission" date="2019-06" db="EMBL/GenBank/DDBJ databases">
        <authorList>
            <person name="Li J."/>
        </authorList>
    </citation>
    <scope>NUCLEOTIDE SEQUENCE [LARGE SCALE GENOMIC DNA]</scope>
    <source>
        <strain evidence="7 8">CGMCC 1.8012</strain>
    </source>
</reference>
<protein>
    <submittedName>
        <fullName evidence="7">Type IV secretion system protein</fullName>
    </submittedName>
</protein>
<keyword evidence="3 5" id="KW-1133">Transmembrane helix</keyword>
<comment type="caution">
    <text evidence="7">The sequence shown here is derived from an EMBL/GenBank/DDBJ whole genome shotgun (WGS) entry which is preliminary data.</text>
</comment>